<dbReference type="Proteomes" id="UP000324222">
    <property type="component" value="Unassembled WGS sequence"/>
</dbReference>
<dbReference type="AlphaFoldDB" id="A0A5B7J1R7"/>
<organism evidence="2 3">
    <name type="scientific">Portunus trituberculatus</name>
    <name type="common">Swimming crab</name>
    <name type="synonym">Neptunus trituberculatus</name>
    <dbReference type="NCBI Taxonomy" id="210409"/>
    <lineage>
        <taxon>Eukaryota</taxon>
        <taxon>Metazoa</taxon>
        <taxon>Ecdysozoa</taxon>
        <taxon>Arthropoda</taxon>
        <taxon>Crustacea</taxon>
        <taxon>Multicrustacea</taxon>
        <taxon>Malacostraca</taxon>
        <taxon>Eumalacostraca</taxon>
        <taxon>Eucarida</taxon>
        <taxon>Decapoda</taxon>
        <taxon>Pleocyemata</taxon>
        <taxon>Brachyura</taxon>
        <taxon>Eubrachyura</taxon>
        <taxon>Portunoidea</taxon>
        <taxon>Portunidae</taxon>
        <taxon>Portuninae</taxon>
        <taxon>Portunus</taxon>
    </lineage>
</organism>
<protein>
    <submittedName>
        <fullName evidence="2">Uncharacterized protein</fullName>
    </submittedName>
</protein>
<dbReference type="EMBL" id="VSRR010077807">
    <property type="protein sequence ID" value="MPC88443.1"/>
    <property type="molecule type" value="Genomic_DNA"/>
</dbReference>
<name>A0A5B7J1R7_PORTR</name>
<feature type="region of interest" description="Disordered" evidence="1">
    <location>
        <begin position="1"/>
        <end position="23"/>
    </location>
</feature>
<evidence type="ECO:0000313" key="2">
    <source>
        <dbReference type="EMBL" id="MPC88443.1"/>
    </source>
</evidence>
<keyword evidence="3" id="KW-1185">Reference proteome</keyword>
<sequence>MPEEGEPELNTSTSPRPRAVLTSRHTRLLKKKSLVSWNMPIRSKRLWAKVYWLLPVDLSLERLGDP</sequence>
<gene>
    <name evidence="2" type="ORF">E2C01_083346</name>
</gene>
<proteinExistence type="predicted"/>
<evidence type="ECO:0000256" key="1">
    <source>
        <dbReference type="SAM" id="MobiDB-lite"/>
    </source>
</evidence>
<evidence type="ECO:0000313" key="3">
    <source>
        <dbReference type="Proteomes" id="UP000324222"/>
    </source>
</evidence>
<reference evidence="2 3" key="1">
    <citation type="submission" date="2019-05" db="EMBL/GenBank/DDBJ databases">
        <title>Another draft genome of Portunus trituberculatus and its Hox gene families provides insights of decapod evolution.</title>
        <authorList>
            <person name="Jeong J.-H."/>
            <person name="Song I."/>
            <person name="Kim S."/>
            <person name="Choi T."/>
            <person name="Kim D."/>
            <person name="Ryu S."/>
            <person name="Kim W."/>
        </authorList>
    </citation>
    <scope>NUCLEOTIDE SEQUENCE [LARGE SCALE GENOMIC DNA]</scope>
    <source>
        <tissue evidence="2">Muscle</tissue>
    </source>
</reference>
<accession>A0A5B7J1R7</accession>
<comment type="caution">
    <text evidence="2">The sequence shown here is derived from an EMBL/GenBank/DDBJ whole genome shotgun (WGS) entry which is preliminary data.</text>
</comment>